<gene>
    <name evidence="2" type="ORF">STRIP9103_04097</name>
</gene>
<name>L1KX68_9ACTN</name>
<protein>
    <submittedName>
        <fullName evidence="2">Uncharacterized protein</fullName>
    </submittedName>
</protein>
<evidence type="ECO:0000313" key="2">
    <source>
        <dbReference type="EMBL" id="EKX64943.1"/>
    </source>
</evidence>
<dbReference type="Proteomes" id="UP000010411">
    <property type="component" value="Unassembled WGS sequence"/>
</dbReference>
<accession>L1KX68</accession>
<dbReference type="AlphaFoldDB" id="L1KX68"/>
<proteinExistence type="predicted"/>
<evidence type="ECO:0000313" key="3">
    <source>
        <dbReference type="Proteomes" id="UP000010411"/>
    </source>
</evidence>
<sequence length="21" mass="1933">MGGRGRGGGRGVGAVHAGARP</sequence>
<reference evidence="2 3" key="1">
    <citation type="submission" date="2012-11" db="EMBL/GenBank/DDBJ databases">
        <authorList>
            <person name="Huguet-Tapia J.C."/>
            <person name="Durkin A.S."/>
            <person name="Pettis G.S."/>
            <person name="Badger J.H."/>
        </authorList>
    </citation>
    <scope>NUCLEOTIDE SEQUENCE [LARGE SCALE GENOMIC DNA]</scope>
    <source>
        <strain evidence="2 3">91-03</strain>
    </source>
</reference>
<evidence type="ECO:0000256" key="1">
    <source>
        <dbReference type="SAM" id="MobiDB-lite"/>
    </source>
</evidence>
<dbReference type="EMBL" id="AEJC01000330">
    <property type="protein sequence ID" value="EKX64943.1"/>
    <property type="molecule type" value="Genomic_DNA"/>
</dbReference>
<feature type="non-terminal residue" evidence="2">
    <location>
        <position position="21"/>
    </location>
</feature>
<organism evidence="2 3">
    <name type="scientific">Streptomyces ipomoeae 91-03</name>
    <dbReference type="NCBI Taxonomy" id="698759"/>
    <lineage>
        <taxon>Bacteria</taxon>
        <taxon>Bacillati</taxon>
        <taxon>Actinomycetota</taxon>
        <taxon>Actinomycetes</taxon>
        <taxon>Kitasatosporales</taxon>
        <taxon>Streptomycetaceae</taxon>
        <taxon>Streptomyces</taxon>
    </lineage>
</organism>
<keyword evidence="3" id="KW-1185">Reference proteome</keyword>
<feature type="region of interest" description="Disordered" evidence="1">
    <location>
        <begin position="1"/>
        <end position="21"/>
    </location>
</feature>
<feature type="compositionally biased region" description="Gly residues" evidence="1">
    <location>
        <begin position="1"/>
        <end position="12"/>
    </location>
</feature>
<comment type="caution">
    <text evidence="2">The sequence shown here is derived from an EMBL/GenBank/DDBJ whole genome shotgun (WGS) entry which is preliminary data.</text>
</comment>